<feature type="region of interest" description="Disordered" evidence="6">
    <location>
        <begin position="451"/>
        <end position="470"/>
    </location>
</feature>
<dbReference type="SMART" id="SM01341">
    <property type="entry name" value="Tower"/>
    <property type="match status" value="1"/>
</dbReference>
<dbReference type="Pfam" id="PF00634">
    <property type="entry name" value="BRCA2"/>
    <property type="match status" value="1"/>
</dbReference>
<organism evidence="8 9">
    <name type="scientific">Coptis chinensis</name>
    <dbReference type="NCBI Taxonomy" id="261450"/>
    <lineage>
        <taxon>Eukaryota</taxon>
        <taxon>Viridiplantae</taxon>
        <taxon>Streptophyta</taxon>
        <taxon>Embryophyta</taxon>
        <taxon>Tracheophyta</taxon>
        <taxon>Spermatophyta</taxon>
        <taxon>Magnoliopsida</taxon>
        <taxon>Ranunculales</taxon>
        <taxon>Ranunculaceae</taxon>
        <taxon>Coptidoideae</taxon>
        <taxon>Coptis</taxon>
    </lineage>
</organism>
<evidence type="ECO:0000256" key="6">
    <source>
        <dbReference type="SAM" id="MobiDB-lite"/>
    </source>
</evidence>
<proteinExistence type="predicted"/>
<dbReference type="PANTHER" id="PTHR11289:SF0">
    <property type="entry name" value="BREAST CANCER TYPE 2 SUSCEPTIBILITY PROTEIN"/>
    <property type="match status" value="1"/>
</dbReference>
<dbReference type="FunFam" id="2.40.50.140:FF:000262">
    <property type="entry name" value="Protein BREAST CANCER SUSCEPTIBILITY 2 homolog B"/>
    <property type="match status" value="1"/>
</dbReference>
<dbReference type="Gene3D" id="2.40.50.140">
    <property type="entry name" value="Nucleic acid-binding proteins"/>
    <property type="match status" value="4"/>
</dbReference>
<evidence type="ECO:0000256" key="4">
    <source>
        <dbReference type="ARBA" id="ARBA00023172"/>
    </source>
</evidence>
<keyword evidence="9" id="KW-1185">Reference proteome</keyword>
<dbReference type="Pfam" id="PF09103">
    <property type="entry name" value="BRCA-2_OB1"/>
    <property type="match status" value="1"/>
</dbReference>
<dbReference type="Pfam" id="PF09169">
    <property type="entry name" value="BRCA-2_helical"/>
    <property type="match status" value="1"/>
</dbReference>
<dbReference type="InterPro" id="IPR002093">
    <property type="entry name" value="BRCA2_repeat"/>
</dbReference>
<dbReference type="InterPro" id="IPR036315">
    <property type="entry name" value="BRCA2_hlx_sf"/>
</dbReference>
<dbReference type="AlphaFoldDB" id="A0A835LBR0"/>
<dbReference type="GO" id="GO:0006355">
    <property type="term" value="P:regulation of DNA-templated transcription"/>
    <property type="evidence" value="ECO:0007669"/>
    <property type="project" value="TreeGrafter"/>
</dbReference>
<dbReference type="EMBL" id="JADFTS010000009">
    <property type="protein sequence ID" value="KAF9588565.1"/>
    <property type="molecule type" value="Genomic_DNA"/>
</dbReference>
<dbReference type="PANTHER" id="PTHR11289">
    <property type="entry name" value="BREAST CANCER TYPE 2 SUSCEPTIBILITY PROTEIN BRCA2"/>
    <property type="match status" value="1"/>
</dbReference>
<dbReference type="CDD" id="cd04493">
    <property type="entry name" value="BRCA2DBD_OB1"/>
    <property type="match status" value="1"/>
</dbReference>
<feature type="region of interest" description="Disordered" evidence="6">
    <location>
        <begin position="332"/>
        <end position="360"/>
    </location>
</feature>
<name>A0A835LBR0_9MAGN</name>
<keyword evidence="3" id="KW-0238">DNA-binding</keyword>
<evidence type="ECO:0000256" key="2">
    <source>
        <dbReference type="ARBA" id="ARBA00022763"/>
    </source>
</evidence>
<keyword evidence="1" id="KW-0677">Repeat</keyword>
<keyword evidence="4" id="KW-0233">DNA recombination</keyword>
<dbReference type="PROSITE" id="PS50138">
    <property type="entry name" value="BRCA2_REPEAT"/>
    <property type="match status" value="1"/>
</dbReference>
<keyword evidence="5" id="KW-0234">DNA repair</keyword>
<dbReference type="InterPro" id="IPR015525">
    <property type="entry name" value="BRCA2"/>
</dbReference>
<evidence type="ECO:0000256" key="3">
    <source>
        <dbReference type="ARBA" id="ARBA00023125"/>
    </source>
</evidence>
<dbReference type="InterPro" id="IPR015252">
    <property type="entry name" value="BRCA2_hlx"/>
</dbReference>
<gene>
    <name evidence="8" type="ORF">IFM89_013417</name>
</gene>
<dbReference type="SUPFAM" id="SSF81872">
    <property type="entry name" value="BRCA2 helical domain"/>
    <property type="match status" value="1"/>
</dbReference>
<sequence>MPMTWHLLPDDAGGNNYQWVVNNSEQQQTHDENRNSNYCRLPSVEDLLFIQGPSKLFQNTYEDDDEKTPMFRTGSGKSVEVKKSSVLKALSVLNHDVEKSSMFRTGSGKALTVLNDDNDYGGSFKHLQKNVKSPSMMKVVNDNDHHVAHTAFTRYAGKMHATGNGCNFSNSLFQTGSGKTVNVSPAGIARAKTLLGLGDDSDQVIAGGNLKKRGRGHVNVTMDSRSILRRPVNGQTDIYTTEFESKGHLPGHMSSDMCKYSGKTPTVKFQTAGGRSISVSNDALQRAMSLLGDPEFGDLPINEGADGPLFSSLKENSFTRTSLNKEDDAFASRLQHDPTKGKSTSEYLLPPKGPFKENPGYITNRDFSSDNKVHMQGCGKDSVFEGPSRPDVSVSSKTSSFKSLNPIMHVGKSLAKEIGPRTISLGRSSGGPLVDISNNIDTAYADQKHFSREKRNLGKRSSISPFKMPRSTRFSTPLTSNISFPRNGSTALKAEESCCKGKISVRYPFQVARATVKDFFGRPPCHTNQLEHVPPEVRCMNAESAATYMFHDASHLDGIGAESFHNMLAQCGVSMQYVSRGWVENHYKWIVWKLACYERSYPTKATGKYLTVSNVLEELKYRYEREVNHAHRSALKRILEGDASPSSMVVLCISAIRFNPQKRLEKECVMAPSGDGNRFTGSKMAENCGVAKIELTDGWYAMDAILDVPLSKQLVAGKLFVGQKLRIWRAGLCGWVGPISSLEPSKTVSLQLHINGTYRAHWADRLGICKAFPIASSIRRSPGAPLAFSCIKSGGGLVPKTLVGVSRIYPILYKERLIDGGSVVRSEMMENKMLELYNQKRSTIAEGIISEFQKDVSSFYSKNESDSEEGAKIMKILENAAEPEMIMADMSTEQLTSVATYQAKQEAIKQSDVEKKIGKALEDAGLSERQVTPFMRVRVVSLTNKDSKKKGRAKEGLITIWNPTEKQQHELVEGQAYIIGGLMPPNFDSETVYLHARGSTTSWQTLSPLAIASFEPFFSARRLVFLSNMDELPQASEFDIAAVVVHVGEVYTCGHQKRQWVFVTDGSTPVSESKESPNSLLAISFCTPTFDNGSSVPINYALAGSTIGFCNMIKREPDRMNHLWVAEATDNSTYSYNYDIPGYSHLKEAAGSASKWAKTSPLAIQKLKKKILFIVGKCET</sequence>
<evidence type="ECO:0000256" key="5">
    <source>
        <dbReference type="ARBA" id="ARBA00023204"/>
    </source>
</evidence>
<dbReference type="InterPro" id="IPR015187">
    <property type="entry name" value="BRCA2_OB_1"/>
</dbReference>
<evidence type="ECO:0000313" key="9">
    <source>
        <dbReference type="Proteomes" id="UP000631114"/>
    </source>
</evidence>
<keyword evidence="2" id="KW-0227">DNA damage</keyword>
<evidence type="ECO:0000259" key="7">
    <source>
        <dbReference type="SMART" id="SM01341"/>
    </source>
</evidence>
<dbReference type="InterPro" id="IPR012340">
    <property type="entry name" value="NA-bd_OB-fold"/>
</dbReference>
<dbReference type="OrthoDB" id="21095at2759"/>
<evidence type="ECO:0000256" key="1">
    <source>
        <dbReference type="ARBA" id="ARBA00022737"/>
    </source>
</evidence>
<dbReference type="InterPro" id="IPR015205">
    <property type="entry name" value="Tower_dom"/>
</dbReference>
<feature type="domain" description="Tower" evidence="7">
    <location>
        <begin position="814"/>
        <end position="855"/>
    </location>
</feature>
<dbReference type="SUPFAM" id="SSF81878">
    <property type="entry name" value="BRCA2 tower domain"/>
    <property type="match status" value="1"/>
</dbReference>
<dbReference type="Proteomes" id="UP000631114">
    <property type="component" value="Unassembled WGS sequence"/>
</dbReference>
<reference evidence="8 9" key="1">
    <citation type="submission" date="2020-10" db="EMBL/GenBank/DDBJ databases">
        <title>The Coptis chinensis genome and diversification of protoberbering-type alkaloids.</title>
        <authorList>
            <person name="Wang B."/>
            <person name="Shu S."/>
            <person name="Song C."/>
            <person name="Liu Y."/>
        </authorList>
    </citation>
    <scope>NUCLEOTIDE SEQUENCE [LARGE SCALE GENOMIC DNA]</scope>
    <source>
        <strain evidence="8">HL-2020</strain>
        <tissue evidence="8">Leaf</tissue>
    </source>
</reference>
<comment type="caution">
    <text evidence="8">The sequence shown here is derived from an EMBL/GenBank/DDBJ whole genome shotgun (WGS) entry which is preliminary data.</text>
</comment>
<dbReference type="GO" id="GO:0003677">
    <property type="term" value="F:DNA binding"/>
    <property type="evidence" value="ECO:0007669"/>
    <property type="project" value="UniProtKB-KW"/>
</dbReference>
<dbReference type="SUPFAM" id="SSF50249">
    <property type="entry name" value="Nucleic acid-binding proteins"/>
    <property type="match status" value="3"/>
</dbReference>
<evidence type="ECO:0000313" key="8">
    <source>
        <dbReference type="EMBL" id="KAF9588565.1"/>
    </source>
</evidence>
<protein>
    <recommendedName>
        <fullName evidence="7">Tower domain-containing protein</fullName>
    </recommendedName>
</protein>
<accession>A0A835LBR0</accession>
<dbReference type="GO" id="GO:0000724">
    <property type="term" value="P:double-strand break repair via homologous recombination"/>
    <property type="evidence" value="ECO:0007669"/>
    <property type="project" value="InterPro"/>
</dbReference>